<comment type="caution">
    <text evidence="14">The sequence shown here is derived from an EMBL/GenBank/DDBJ whole genome shotgun (WGS) entry which is preliminary data.</text>
</comment>
<dbReference type="NCBIfam" id="TIGR00797">
    <property type="entry name" value="matE"/>
    <property type="match status" value="1"/>
</dbReference>
<evidence type="ECO:0000256" key="11">
    <source>
        <dbReference type="ARBA" id="ARBA00023136"/>
    </source>
</evidence>
<dbReference type="Proteomes" id="UP000596929">
    <property type="component" value="Unassembled WGS sequence"/>
</dbReference>
<evidence type="ECO:0000256" key="8">
    <source>
        <dbReference type="ARBA" id="ARBA00022692"/>
    </source>
</evidence>
<dbReference type="RefSeq" id="WP_186859295.1">
    <property type="nucleotide sequence ID" value="NZ_JACOOO010000004.1"/>
</dbReference>
<feature type="transmembrane region" description="Helical" evidence="13">
    <location>
        <begin position="54"/>
        <end position="75"/>
    </location>
</feature>
<feature type="transmembrane region" description="Helical" evidence="13">
    <location>
        <begin position="252"/>
        <end position="276"/>
    </location>
</feature>
<comment type="similarity">
    <text evidence="3">Belongs to the multi antimicrobial extrusion (MATE) (TC 2.A.66.1) family.</text>
</comment>
<accession>A0ABR7D9X6</accession>
<proteinExistence type="inferred from homology"/>
<evidence type="ECO:0000313" key="14">
    <source>
        <dbReference type="EMBL" id="MBC5627950.1"/>
    </source>
</evidence>
<dbReference type="PANTHER" id="PTHR43298:SF2">
    <property type="entry name" value="FMN_FAD EXPORTER YEEO-RELATED"/>
    <property type="match status" value="1"/>
</dbReference>
<evidence type="ECO:0000256" key="9">
    <source>
        <dbReference type="ARBA" id="ARBA00022989"/>
    </source>
</evidence>
<feature type="transmembrane region" description="Helical" evidence="13">
    <location>
        <begin position="95"/>
        <end position="112"/>
    </location>
</feature>
<keyword evidence="9 13" id="KW-1133">Transmembrane helix</keyword>
<evidence type="ECO:0000313" key="15">
    <source>
        <dbReference type="Proteomes" id="UP000596929"/>
    </source>
</evidence>
<name>A0ABR7D9X6_9CLOT</name>
<keyword evidence="11 13" id="KW-0472">Membrane</keyword>
<feature type="transmembrane region" description="Helical" evidence="13">
    <location>
        <begin position="13"/>
        <end position="34"/>
    </location>
</feature>
<dbReference type="InterPro" id="IPR002528">
    <property type="entry name" value="MATE_fam"/>
</dbReference>
<evidence type="ECO:0000256" key="10">
    <source>
        <dbReference type="ARBA" id="ARBA00023065"/>
    </source>
</evidence>
<evidence type="ECO:0000256" key="5">
    <source>
        <dbReference type="ARBA" id="ARBA00022448"/>
    </source>
</evidence>
<dbReference type="EMBL" id="JACOOO010000004">
    <property type="protein sequence ID" value="MBC5627950.1"/>
    <property type="molecule type" value="Genomic_DNA"/>
</dbReference>
<organism evidence="14 15">
    <name type="scientific">Clostridium hominis</name>
    <dbReference type="NCBI Taxonomy" id="2763036"/>
    <lineage>
        <taxon>Bacteria</taxon>
        <taxon>Bacillati</taxon>
        <taxon>Bacillota</taxon>
        <taxon>Clostridia</taxon>
        <taxon>Eubacteriales</taxon>
        <taxon>Clostridiaceae</taxon>
        <taxon>Clostridium</taxon>
    </lineage>
</organism>
<keyword evidence="10" id="KW-0406">Ion transport</keyword>
<evidence type="ECO:0000256" key="13">
    <source>
        <dbReference type="SAM" id="Phobius"/>
    </source>
</evidence>
<feature type="transmembrane region" description="Helical" evidence="13">
    <location>
        <begin position="282"/>
        <end position="305"/>
    </location>
</feature>
<feature type="transmembrane region" description="Helical" evidence="13">
    <location>
        <begin position="197"/>
        <end position="218"/>
    </location>
</feature>
<keyword evidence="8 13" id="KW-0812">Transmembrane</keyword>
<dbReference type="PIRSF" id="PIRSF006603">
    <property type="entry name" value="DinF"/>
    <property type="match status" value="1"/>
</dbReference>
<dbReference type="PRINTS" id="PR00173">
    <property type="entry name" value="EDTRNSPORT"/>
</dbReference>
<evidence type="ECO:0000256" key="2">
    <source>
        <dbReference type="ARBA" id="ARBA00004651"/>
    </source>
</evidence>
<protein>
    <recommendedName>
        <fullName evidence="4">Probable multidrug resistance protein NorM</fullName>
    </recommendedName>
    <alternativeName>
        <fullName evidence="12">Multidrug-efflux transporter</fullName>
    </alternativeName>
</protein>
<sequence>MENKMGTEPIRKLLIKMSLPLMISLLISNLYNLIDSMYVSSLGESALSAVSLSAPIMMMMAAFGSGNAIGLNAVLSKALGENNPEKVKKAIRTSLFLSLASYIVIVTSRLIIVEPYFSSQTSDLEIIRQGTAYLNTVMFLAFGVMFQWVLERLLISTGKTHLFMITLSSGAIINIILDPVFIFGVPVLGIPALGVQGAAVATVFGQTFSASLALYFNYKYNKEIEMKFSLVPDWSTFIEILKTGIPTAFMQGFVSVVTMGVNMILISFSTTAVAIYGVVLRILNMILIMPNGIGLGVIPIVAYNYGAQKRNRVKEAIKFSVIFSVLVGVIGMIVLSIIPSFMLGMFNPTDEMKTIGITAIRLLSITLPLAGVSIVLSSFFQGIGLAKYSMYLSLTRQIILLLPIVFLLSLTKILPLVWIGFSVAEGLALIVGYILYKRSYRDVLMKIQEYTVEECCI</sequence>
<evidence type="ECO:0000256" key="1">
    <source>
        <dbReference type="ARBA" id="ARBA00003408"/>
    </source>
</evidence>
<feature type="transmembrane region" description="Helical" evidence="13">
    <location>
        <begin position="355"/>
        <end position="376"/>
    </location>
</feature>
<dbReference type="Pfam" id="PF01554">
    <property type="entry name" value="MatE"/>
    <property type="match status" value="2"/>
</dbReference>
<evidence type="ECO:0000256" key="3">
    <source>
        <dbReference type="ARBA" id="ARBA00010199"/>
    </source>
</evidence>
<reference evidence="14 15" key="1">
    <citation type="submission" date="2020-08" db="EMBL/GenBank/DDBJ databases">
        <title>Genome public.</title>
        <authorList>
            <person name="Liu C."/>
            <person name="Sun Q."/>
        </authorList>
    </citation>
    <scope>NUCLEOTIDE SEQUENCE [LARGE SCALE GENOMIC DNA]</scope>
    <source>
        <strain evidence="14 15">NSJ-6</strain>
    </source>
</reference>
<feature type="transmembrane region" description="Helical" evidence="13">
    <location>
        <begin position="317"/>
        <end position="343"/>
    </location>
</feature>
<comment type="function">
    <text evidence="1">Multidrug efflux pump.</text>
</comment>
<keyword evidence="5" id="KW-0813">Transport</keyword>
<dbReference type="InterPro" id="IPR050222">
    <property type="entry name" value="MATE_MdtK"/>
</dbReference>
<feature type="transmembrane region" description="Helical" evidence="13">
    <location>
        <begin position="132"/>
        <end position="150"/>
    </location>
</feature>
<keyword evidence="7" id="KW-1003">Cell membrane</keyword>
<feature type="transmembrane region" description="Helical" evidence="13">
    <location>
        <begin position="162"/>
        <end position="185"/>
    </location>
</feature>
<evidence type="ECO:0000256" key="7">
    <source>
        <dbReference type="ARBA" id="ARBA00022475"/>
    </source>
</evidence>
<evidence type="ECO:0000256" key="12">
    <source>
        <dbReference type="ARBA" id="ARBA00031636"/>
    </source>
</evidence>
<feature type="transmembrane region" description="Helical" evidence="13">
    <location>
        <begin position="388"/>
        <end position="410"/>
    </location>
</feature>
<gene>
    <name evidence="14" type="ORF">H8S20_03490</name>
</gene>
<evidence type="ECO:0000256" key="4">
    <source>
        <dbReference type="ARBA" id="ARBA00020268"/>
    </source>
</evidence>
<dbReference type="InterPro" id="IPR048279">
    <property type="entry name" value="MdtK-like"/>
</dbReference>
<keyword evidence="6" id="KW-0050">Antiport</keyword>
<keyword evidence="15" id="KW-1185">Reference proteome</keyword>
<evidence type="ECO:0000256" key="6">
    <source>
        <dbReference type="ARBA" id="ARBA00022449"/>
    </source>
</evidence>
<dbReference type="PANTHER" id="PTHR43298">
    <property type="entry name" value="MULTIDRUG RESISTANCE PROTEIN NORM-RELATED"/>
    <property type="match status" value="1"/>
</dbReference>
<comment type="subcellular location">
    <subcellularLocation>
        <location evidence="2">Cell membrane</location>
        <topology evidence="2">Multi-pass membrane protein</topology>
    </subcellularLocation>
</comment>
<feature type="transmembrane region" description="Helical" evidence="13">
    <location>
        <begin position="416"/>
        <end position="436"/>
    </location>
</feature>